<dbReference type="PANTHER" id="PTHR47760">
    <property type="entry name" value="G-PROTEIN COUPLED RECEPTOR B0563.6-LIKE PROTEIN-RELATED"/>
    <property type="match status" value="1"/>
</dbReference>
<keyword evidence="1" id="KW-0812">Transmembrane</keyword>
<feature type="transmembrane region" description="Helical" evidence="1">
    <location>
        <begin position="65"/>
        <end position="86"/>
    </location>
</feature>
<comment type="caution">
    <text evidence="2">The sequence shown here is derived from an EMBL/GenBank/DDBJ whole genome shotgun (WGS) entry which is preliminary data.</text>
</comment>
<keyword evidence="1" id="KW-0472">Membrane</keyword>
<accession>A0A4U8URP8</accession>
<name>A0A4U8URP8_STECR</name>
<sequence>MSLQTFCSRGPPNQTIDTQLDSQLRDLKNHFLIFTVSICIVGISGNILNLITLRYPSLQTVPFMYIRALAVFDICGLSAILIHYWLAELLSLFSLLHLCRRCSHQLVPGRGTLLCSTSDHREICSNYEPSHVARF</sequence>
<dbReference type="STRING" id="34508.A0A4U8URP8"/>
<evidence type="ECO:0000313" key="3">
    <source>
        <dbReference type="Proteomes" id="UP000298663"/>
    </source>
</evidence>
<dbReference type="PANTHER" id="PTHR47760:SF4">
    <property type="entry name" value="G-PROTEIN COUPLED RECEPTORS FAMILY 1 PROFILE DOMAIN-CONTAINING PROTEIN"/>
    <property type="match status" value="1"/>
</dbReference>
<dbReference type="SUPFAM" id="SSF81321">
    <property type="entry name" value="Family A G protein-coupled receptor-like"/>
    <property type="match status" value="1"/>
</dbReference>
<dbReference type="EMBL" id="AZBU02000001">
    <property type="protein sequence ID" value="TMS35205.1"/>
    <property type="molecule type" value="Genomic_DNA"/>
</dbReference>
<keyword evidence="3" id="KW-1185">Reference proteome</keyword>
<reference evidence="2 3" key="1">
    <citation type="journal article" date="2015" name="Genome Biol.">
        <title>Comparative genomics of Steinernema reveals deeply conserved gene regulatory networks.</title>
        <authorList>
            <person name="Dillman A.R."/>
            <person name="Macchietto M."/>
            <person name="Porter C.F."/>
            <person name="Rogers A."/>
            <person name="Williams B."/>
            <person name="Antoshechkin I."/>
            <person name="Lee M.M."/>
            <person name="Goodwin Z."/>
            <person name="Lu X."/>
            <person name="Lewis E.E."/>
            <person name="Goodrich-Blair H."/>
            <person name="Stock S.P."/>
            <person name="Adams B.J."/>
            <person name="Sternberg P.W."/>
            <person name="Mortazavi A."/>
        </authorList>
    </citation>
    <scope>NUCLEOTIDE SEQUENCE [LARGE SCALE GENOMIC DNA]</scope>
    <source>
        <strain evidence="2 3">ALL</strain>
    </source>
</reference>
<evidence type="ECO:0000313" key="2">
    <source>
        <dbReference type="EMBL" id="TMS35205.1"/>
    </source>
</evidence>
<organism evidence="2 3">
    <name type="scientific">Steinernema carpocapsae</name>
    <name type="common">Entomopathogenic nematode</name>
    <dbReference type="NCBI Taxonomy" id="34508"/>
    <lineage>
        <taxon>Eukaryota</taxon>
        <taxon>Metazoa</taxon>
        <taxon>Ecdysozoa</taxon>
        <taxon>Nematoda</taxon>
        <taxon>Chromadorea</taxon>
        <taxon>Rhabditida</taxon>
        <taxon>Tylenchina</taxon>
        <taxon>Panagrolaimomorpha</taxon>
        <taxon>Strongyloidoidea</taxon>
        <taxon>Steinernematidae</taxon>
        <taxon>Steinernema</taxon>
    </lineage>
</organism>
<keyword evidence="1" id="KW-1133">Transmembrane helix</keyword>
<feature type="transmembrane region" description="Helical" evidence="1">
    <location>
        <begin position="31"/>
        <end position="53"/>
    </location>
</feature>
<proteinExistence type="predicted"/>
<dbReference type="Gene3D" id="1.20.1070.10">
    <property type="entry name" value="Rhodopsin 7-helix transmembrane proteins"/>
    <property type="match status" value="1"/>
</dbReference>
<dbReference type="Proteomes" id="UP000298663">
    <property type="component" value="Unassembled WGS sequence"/>
</dbReference>
<dbReference type="AlphaFoldDB" id="A0A4U8URP8"/>
<evidence type="ECO:0000256" key="1">
    <source>
        <dbReference type="SAM" id="Phobius"/>
    </source>
</evidence>
<reference evidence="2 3" key="2">
    <citation type="journal article" date="2019" name="G3 (Bethesda)">
        <title>Hybrid Assembly of the Genome of the Entomopathogenic Nematode Steinernema carpocapsae Identifies the X-Chromosome.</title>
        <authorList>
            <person name="Serra L."/>
            <person name="Macchietto M."/>
            <person name="Macias-Munoz A."/>
            <person name="McGill C.J."/>
            <person name="Rodriguez I.M."/>
            <person name="Rodriguez B."/>
            <person name="Murad R."/>
            <person name="Mortazavi A."/>
        </authorList>
    </citation>
    <scope>NUCLEOTIDE SEQUENCE [LARGE SCALE GENOMIC DNA]</scope>
    <source>
        <strain evidence="2 3">ALL</strain>
    </source>
</reference>
<dbReference type="OrthoDB" id="10033446at2759"/>
<protein>
    <recommendedName>
        <fullName evidence="4">G-protein coupled receptors family 1 profile domain-containing protein</fullName>
    </recommendedName>
</protein>
<evidence type="ECO:0008006" key="4">
    <source>
        <dbReference type="Google" id="ProtNLM"/>
    </source>
</evidence>
<dbReference type="InterPro" id="IPR053093">
    <property type="entry name" value="GPCR-like"/>
</dbReference>
<gene>
    <name evidence="2" type="ORF">L596_002656</name>
</gene>